<feature type="region of interest" description="Disordered" evidence="1">
    <location>
        <begin position="496"/>
        <end position="533"/>
    </location>
</feature>
<feature type="compositionally biased region" description="Polar residues" evidence="1">
    <location>
        <begin position="708"/>
        <end position="731"/>
    </location>
</feature>
<feature type="region of interest" description="Disordered" evidence="1">
    <location>
        <begin position="556"/>
        <end position="616"/>
    </location>
</feature>
<name>B4NEA2_DROWI</name>
<accession>B4NEA2</accession>
<feature type="compositionally biased region" description="Acidic residues" evidence="1">
    <location>
        <begin position="319"/>
        <end position="330"/>
    </location>
</feature>
<feature type="region of interest" description="Disordered" evidence="1">
    <location>
        <begin position="703"/>
        <end position="731"/>
    </location>
</feature>
<dbReference type="HOGENOM" id="CLU_012952_0_0_1"/>
<dbReference type="OrthoDB" id="7791654at2759"/>
<feature type="compositionally biased region" description="Low complexity" evidence="1">
    <location>
        <begin position="227"/>
        <end position="236"/>
    </location>
</feature>
<organism evidence="2 3">
    <name type="scientific">Drosophila willistoni</name>
    <name type="common">Fruit fly</name>
    <dbReference type="NCBI Taxonomy" id="7260"/>
    <lineage>
        <taxon>Eukaryota</taxon>
        <taxon>Metazoa</taxon>
        <taxon>Ecdysozoa</taxon>
        <taxon>Arthropoda</taxon>
        <taxon>Hexapoda</taxon>
        <taxon>Insecta</taxon>
        <taxon>Pterygota</taxon>
        <taxon>Neoptera</taxon>
        <taxon>Endopterygota</taxon>
        <taxon>Diptera</taxon>
        <taxon>Brachycera</taxon>
        <taxon>Muscomorpha</taxon>
        <taxon>Ephydroidea</taxon>
        <taxon>Drosophilidae</taxon>
        <taxon>Drosophila</taxon>
        <taxon>Sophophora</taxon>
    </lineage>
</organism>
<feature type="region of interest" description="Disordered" evidence="1">
    <location>
        <begin position="834"/>
        <end position="855"/>
    </location>
</feature>
<evidence type="ECO:0000256" key="1">
    <source>
        <dbReference type="SAM" id="MobiDB-lite"/>
    </source>
</evidence>
<feature type="compositionally biased region" description="Gly residues" evidence="1">
    <location>
        <begin position="836"/>
        <end position="849"/>
    </location>
</feature>
<feature type="compositionally biased region" description="Acidic residues" evidence="1">
    <location>
        <begin position="284"/>
        <end position="306"/>
    </location>
</feature>
<gene>
    <name evidence="2" type="primary">Dwil\GK25331</name>
    <name evidence="2" type="ORF">Dwil_GK25331</name>
</gene>
<feature type="compositionally biased region" description="Acidic residues" evidence="1">
    <location>
        <begin position="659"/>
        <end position="676"/>
    </location>
</feature>
<feature type="compositionally biased region" description="Low complexity" evidence="1">
    <location>
        <begin position="59"/>
        <end position="70"/>
    </location>
</feature>
<proteinExistence type="predicted"/>
<dbReference type="EMBL" id="CH964239">
    <property type="protein sequence ID" value="EDW82071.2"/>
    <property type="molecule type" value="Genomic_DNA"/>
</dbReference>
<dbReference type="FunCoup" id="B4NEA2">
    <property type="interactions" value="136"/>
</dbReference>
<feature type="compositionally biased region" description="Polar residues" evidence="1">
    <location>
        <begin position="599"/>
        <end position="616"/>
    </location>
</feature>
<feature type="compositionally biased region" description="Low complexity" evidence="1">
    <location>
        <begin position="438"/>
        <end position="451"/>
    </location>
</feature>
<dbReference type="eggNOG" id="ENOG502T037">
    <property type="taxonomic scope" value="Eukaryota"/>
</dbReference>
<feature type="compositionally biased region" description="Basic and acidic residues" evidence="1">
    <location>
        <begin position="272"/>
        <end position="283"/>
    </location>
</feature>
<feature type="compositionally biased region" description="Basic and acidic residues" evidence="1">
    <location>
        <begin position="94"/>
        <end position="110"/>
    </location>
</feature>
<feature type="region of interest" description="Disordered" evidence="1">
    <location>
        <begin position="771"/>
        <end position="800"/>
    </location>
</feature>
<feature type="compositionally biased region" description="Polar residues" evidence="1">
    <location>
        <begin position="370"/>
        <end position="389"/>
    </location>
</feature>
<protein>
    <submittedName>
        <fullName evidence="2">Uncharacterized protein</fullName>
    </submittedName>
</protein>
<feature type="compositionally biased region" description="Low complexity" evidence="1">
    <location>
        <begin position="556"/>
        <end position="571"/>
    </location>
</feature>
<feature type="compositionally biased region" description="Polar residues" evidence="1">
    <location>
        <begin position="72"/>
        <end position="87"/>
    </location>
</feature>
<dbReference type="AlphaFoldDB" id="B4NEA2"/>
<dbReference type="InParanoid" id="B4NEA2"/>
<evidence type="ECO:0000313" key="3">
    <source>
        <dbReference type="Proteomes" id="UP000007798"/>
    </source>
</evidence>
<reference evidence="2 3" key="1">
    <citation type="journal article" date="2007" name="Nature">
        <title>Evolution of genes and genomes on the Drosophila phylogeny.</title>
        <authorList>
            <consortium name="Drosophila 12 Genomes Consortium"/>
            <person name="Clark A.G."/>
            <person name="Eisen M.B."/>
            <person name="Smith D.R."/>
            <person name="Bergman C.M."/>
            <person name="Oliver B."/>
            <person name="Markow T.A."/>
            <person name="Kaufman T.C."/>
            <person name="Kellis M."/>
            <person name="Gelbart W."/>
            <person name="Iyer V.N."/>
            <person name="Pollard D.A."/>
            <person name="Sackton T.B."/>
            <person name="Larracuente A.M."/>
            <person name="Singh N.D."/>
            <person name="Abad J.P."/>
            <person name="Abt D.N."/>
            <person name="Adryan B."/>
            <person name="Aguade M."/>
            <person name="Akashi H."/>
            <person name="Anderson W.W."/>
            <person name="Aquadro C.F."/>
            <person name="Ardell D.H."/>
            <person name="Arguello R."/>
            <person name="Artieri C.G."/>
            <person name="Barbash D.A."/>
            <person name="Barker D."/>
            <person name="Barsanti P."/>
            <person name="Batterham P."/>
            <person name="Batzoglou S."/>
            <person name="Begun D."/>
            <person name="Bhutkar A."/>
            <person name="Blanco E."/>
            <person name="Bosak S.A."/>
            <person name="Bradley R.K."/>
            <person name="Brand A.D."/>
            <person name="Brent M.R."/>
            <person name="Brooks A.N."/>
            <person name="Brown R.H."/>
            <person name="Butlin R.K."/>
            <person name="Caggese C."/>
            <person name="Calvi B.R."/>
            <person name="Bernardo de Carvalho A."/>
            <person name="Caspi A."/>
            <person name="Castrezana S."/>
            <person name="Celniker S.E."/>
            <person name="Chang J.L."/>
            <person name="Chapple C."/>
            <person name="Chatterji S."/>
            <person name="Chinwalla A."/>
            <person name="Civetta A."/>
            <person name="Clifton S.W."/>
            <person name="Comeron J.M."/>
            <person name="Costello J.C."/>
            <person name="Coyne J.A."/>
            <person name="Daub J."/>
            <person name="David R.G."/>
            <person name="Delcher A.L."/>
            <person name="Delehaunty K."/>
            <person name="Do C.B."/>
            <person name="Ebling H."/>
            <person name="Edwards K."/>
            <person name="Eickbush T."/>
            <person name="Evans J.D."/>
            <person name="Filipski A."/>
            <person name="Findeiss S."/>
            <person name="Freyhult E."/>
            <person name="Fulton L."/>
            <person name="Fulton R."/>
            <person name="Garcia A.C."/>
            <person name="Gardiner A."/>
            <person name="Garfield D.A."/>
            <person name="Garvin B.E."/>
            <person name="Gibson G."/>
            <person name="Gilbert D."/>
            <person name="Gnerre S."/>
            <person name="Godfrey J."/>
            <person name="Good R."/>
            <person name="Gotea V."/>
            <person name="Gravely B."/>
            <person name="Greenberg A.J."/>
            <person name="Griffiths-Jones S."/>
            <person name="Gross S."/>
            <person name="Guigo R."/>
            <person name="Gustafson E.A."/>
            <person name="Haerty W."/>
            <person name="Hahn M.W."/>
            <person name="Halligan D.L."/>
            <person name="Halpern A.L."/>
            <person name="Halter G.M."/>
            <person name="Han M.V."/>
            <person name="Heger A."/>
            <person name="Hillier L."/>
            <person name="Hinrichs A.S."/>
            <person name="Holmes I."/>
            <person name="Hoskins R.A."/>
            <person name="Hubisz M.J."/>
            <person name="Hultmark D."/>
            <person name="Huntley M.A."/>
            <person name="Jaffe D.B."/>
            <person name="Jagadeeshan S."/>
            <person name="Jeck W.R."/>
            <person name="Johnson J."/>
            <person name="Jones C.D."/>
            <person name="Jordan W.C."/>
            <person name="Karpen G.H."/>
            <person name="Kataoka E."/>
            <person name="Keightley P.D."/>
            <person name="Kheradpour P."/>
            <person name="Kirkness E.F."/>
            <person name="Koerich L.B."/>
            <person name="Kristiansen K."/>
            <person name="Kudrna D."/>
            <person name="Kulathinal R.J."/>
            <person name="Kumar S."/>
            <person name="Kwok R."/>
            <person name="Lander E."/>
            <person name="Langley C.H."/>
            <person name="Lapoint R."/>
            <person name="Lazzaro B.P."/>
            <person name="Lee S.J."/>
            <person name="Levesque L."/>
            <person name="Li R."/>
            <person name="Lin C.F."/>
            <person name="Lin M.F."/>
            <person name="Lindblad-Toh K."/>
            <person name="Llopart A."/>
            <person name="Long M."/>
            <person name="Low L."/>
            <person name="Lozovsky E."/>
            <person name="Lu J."/>
            <person name="Luo M."/>
            <person name="Machado C.A."/>
            <person name="Makalowski W."/>
            <person name="Marzo M."/>
            <person name="Matsuda M."/>
            <person name="Matzkin L."/>
            <person name="McAllister B."/>
            <person name="McBride C.S."/>
            <person name="McKernan B."/>
            <person name="McKernan K."/>
            <person name="Mendez-Lago M."/>
            <person name="Minx P."/>
            <person name="Mollenhauer M.U."/>
            <person name="Montooth K."/>
            <person name="Mount S.M."/>
            <person name="Mu X."/>
            <person name="Myers E."/>
            <person name="Negre B."/>
            <person name="Newfeld S."/>
            <person name="Nielsen R."/>
            <person name="Noor M.A."/>
            <person name="O'Grady P."/>
            <person name="Pachter L."/>
            <person name="Papaceit M."/>
            <person name="Parisi M.J."/>
            <person name="Parisi M."/>
            <person name="Parts L."/>
            <person name="Pedersen J.S."/>
            <person name="Pesole G."/>
            <person name="Phillippy A.M."/>
            <person name="Ponting C.P."/>
            <person name="Pop M."/>
            <person name="Porcelli D."/>
            <person name="Powell J.R."/>
            <person name="Prohaska S."/>
            <person name="Pruitt K."/>
            <person name="Puig M."/>
            <person name="Quesneville H."/>
            <person name="Ram K.R."/>
            <person name="Rand D."/>
            <person name="Rasmussen M.D."/>
            <person name="Reed L.K."/>
            <person name="Reenan R."/>
            <person name="Reily A."/>
            <person name="Remington K.A."/>
            <person name="Rieger T.T."/>
            <person name="Ritchie M.G."/>
            <person name="Robin C."/>
            <person name="Rogers Y.H."/>
            <person name="Rohde C."/>
            <person name="Rozas J."/>
            <person name="Rubenfield M.J."/>
            <person name="Ruiz A."/>
            <person name="Russo S."/>
            <person name="Salzberg S.L."/>
            <person name="Sanchez-Gracia A."/>
            <person name="Saranga D.J."/>
            <person name="Sato H."/>
            <person name="Schaeffer S.W."/>
            <person name="Schatz M.C."/>
            <person name="Schlenke T."/>
            <person name="Schwartz R."/>
            <person name="Segarra C."/>
            <person name="Singh R.S."/>
            <person name="Sirot L."/>
            <person name="Sirota M."/>
            <person name="Sisneros N.B."/>
            <person name="Smith C.D."/>
            <person name="Smith T.F."/>
            <person name="Spieth J."/>
            <person name="Stage D.E."/>
            <person name="Stark A."/>
            <person name="Stephan W."/>
            <person name="Strausberg R.L."/>
            <person name="Strempel S."/>
            <person name="Sturgill D."/>
            <person name="Sutton G."/>
            <person name="Sutton G.G."/>
            <person name="Tao W."/>
            <person name="Teichmann S."/>
            <person name="Tobari Y.N."/>
            <person name="Tomimura Y."/>
            <person name="Tsolas J.M."/>
            <person name="Valente V.L."/>
            <person name="Venter E."/>
            <person name="Venter J.C."/>
            <person name="Vicario S."/>
            <person name="Vieira F.G."/>
            <person name="Vilella A.J."/>
            <person name="Villasante A."/>
            <person name="Walenz B."/>
            <person name="Wang J."/>
            <person name="Wasserman M."/>
            <person name="Watts T."/>
            <person name="Wilson D."/>
            <person name="Wilson R.K."/>
            <person name="Wing R.A."/>
            <person name="Wolfner M.F."/>
            <person name="Wong A."/>
            <person name="Wong G.K."/>
            <person name="Wu C.I."/>
            <person name="Wu G."/>
            <person name="Yamamoto D."/>
            <person name="Yang H.P."/>
            <person name="Yang S.P."/>
            <person name="Yorke J.A."/>
            <person name="Yoshida K."/>
            <person name="Zdobnov E."/>
            <person name="Zhang P."/>
            <person name="Zhang Y."/>
            <person name="Zimin A.V."/>
            <person name="Baldwin J."/>
            <person name="Abdouelleil A."/>
            <person name="Abdulkadir J."/>
            <person name="Abebe A."/>
            <person name="Abera B."/>
            <person name="Abreu J."/>
            <person name="Acer S.C."/>
            <person name="Aftuck L."/>
            <person name="Alexander A."/>
            <person name="An P."/>
            <person name="Anderson E."/>
            <person name="Anderson S."/>
            <person name="Arachi H."/>
            <person name="Azer M."/>
            <person name="Bachantsang P."/>
            <person name="Barry A."/>
            <person name="Bayul T."/>
            <person name="Berlin A."/>
            <person name="Bessette D."/>
            <person name="Bloom T."/>
            <person name="Blye J."/>
            <person name="Boguslavskiy L."/>
            <person name="Bonnet C."/>
            <person name="Boukhgalter B."/>
            <person name="Bourzgui I."/>
            <person name="Brown A."/>
            <person name="Cahill P."/>
            <person name="Channer S."/>
            <person name="Cheshatsang Y."/>
            <person name="Chuda L."/>
            <person name="Citroen M."/>
            <person name="Collymore A."/>
            <person name="Cooke P."/>
            <person name="Costello M."/>
            <person name="D'Aco K."/>
            <person name="Daza R."/>
            <person name="De Haan G."/>
            <person name="DeGray S."/>
            <person name="DeMaso C."/>
            <person name="Dhargay N."/>
            <person name="Dooley K."/>
            <person name="Dooley E."/>
            <person name="Doricent M."/>
            <person name="Dorje P."/>
            <person name="Dorjee K."/>
            <person name="Dupes A."/>
            <person name="Elong R."/>
            <person name="Falk J."/>
            <person name="Farina A."/>
            <person name="Faro S."/>
            <person name="Ferguson D."/>
            <person name="Fisher S."/>
            <person name="Foley C.D."/>
            <person name="Franke A."/>
            <person name="Friedrich D."/>
            <person name="Gadbois L."/>
            <person name="Gearin G."/>
            <person name="Gearin C.R."/>
            <person name="Giannoukos G."/>
            <person name="Goode T."/>
            <person name="Graham J."/>
            <person name="Grandbois E."/>
            <person name="Grewal S."/>
            <person name="Gyaltsen K."/>
            <person name="Hafez N."/>
            <person name="Hagos B."/>
            <person name="Hall J."/>
            <person name="Henson C."/>
            <person name="Hollinger A."/>
            <person name="Honan T."/>
            <person name="Huard M.D."/>
            <person name="Hughes L."/>
            <person name="Hurhula B."/>
            <person name="Husby M.E."/>
            <person name="Kamat A."/>
            <person name="Kanga B."/>
            <person name="Kashin S."/>
            <person name="Khazanovich D."/>
            <person name="Kisner P."/>
            <person name="Lance K."/>
            <person name="Lara M."/>
            <person name="Lee W."/>
            <person name="Lennon N."/>
            <person name="Letendre F."/>
            <person name="LeVine R."/>
            <person name="Lipovsky A."/>
            <person name="Liu X."/>
            <person name="Liu J."/>
            <person name="Liu S."/>
            <person name="Lokyitsang T."/>
            <person name="Lokyitsang Y."/>
            <person name="Lubonja R."/>
            <person name="Lui A."/>
            <person name="MacDonald P."/>
            <person name="Magnisalis V."/>
            <person name="Maru K."/>
            <person name="Matthews C."/>
            <person name="McCusker W."/>
            <person name="McDonough S."/>
            <person name="Mehta T."/>
            <person name="Meldrim J."/>
            <person name="Meneus L."/>
            <person name="Mihai O."/>
            <person name="Mihalev A."/>
            <person name="Mihova T."/>
            <person name="Mittelman R."/>
            <person name="Mlenga V."/>
            <person name="Montmayeur A."/>
            <person name="Mulrain L."/>
            <person name="Navidi A."/>
            <person name="Naylor J."/>
            <person name="Negash T."/>
            <person name="Nguyen T."/>
            <person name="Nguyen N."/>
            <person name="Nicol R."/>
            <person name="Norbu C."/>
            <person name="Norbu N."/>
            <person name="Novod N."/>
            <person name="O'Neill B."/>
            <person name="Osman S."/>
            <person name="Markiewicz E."/>
            <person name="Oyono O.L."/>
            <person name="Patti C."/>
            <person name="Phunkhang P."/>
            <person name="Pierre F."/>
            <person name="Priest M."/>
            <person name="Raghuraman S."/>
            <person name="Rege F."/>
            <person name="Reyes R."/>
            <person name="Rise C."/>
            <person name="Rogov P."/>
            <person name="Ross K."/>
            <person name="Ryan E."/>
            <person name="Settipalli S."/>
            <person name="Shea T."/>
            <person name="Sherpa N."/>
            <person name="Shi L."/>
            <person name="Shih D."/>
            <person name="Sparrow T."/>
            <person name="Spaulding J."/>
            <person name="Stalker J."/>
            <person name="Stange-Thomann N."/>
            <person name="Stavropoulos S."/>
            <person name="Stone C."/>
            <person name="Strader C."/>
            <person name="Tesfaye S."/>
            <person name="Thomson T."/>
            <person name="Thoulutsang Y."/>
            <person name="Thoulutsang D."/>
            <person name="Topham K."/>
            <person name="Topping I."/>
            <person name="Tsamla T."/>
            <person name="Vassiliev H."/>
            <person name="Vo A."/>
            <person name="Wangchuk T."/>
            <person name="Wangdi T."/>
            <person name="Weiand M."/>
            <person name="Wilkinson J."/>
            <person name="Wilson A."/>
            <person name="Yadav S."/>
            <person name="Young G."/>
            <person name="Yu Q."/>
            <person name="Zembek L."/>
            <person name="Zhong D."/>
            <person name="Zimmer A."/>
            <person name="Zwirko Z."/>
            <person name="Jaffe D.B."/>
            <person name="Alvarez P."/>
            <person name="Brockman W."/>
            <person name="Butler J."/>
            <person name="Chin C."/>
            <person name="Gnerre S."/>
            <person name="Grabherr M."/>
            <person name="Kleber M."/>
            <person name="Mauceli E."/>
            <person name="MacCallum I."/>
        </authorList>
    </citation>
    <scope>NUCLEOTIDE SEQUENCE [LARGE SCALE GENOMIC DNA]</scope>
    <source>
        <strain evidence="3">Tucson 14030-0811.24</strain>
    </source>
</reference>
<keyword evidence="3" id="KW-1185">Reference proteome</keyword>
<feature type="region of interest" description="Disordered" evidence="1">
    <location>
        <begin position="659"/>
        <end position="691"/>
    </location>
</feature>
<feature type="compositionally biased region" description="Polar residues" evidence="1">
    <location>
        <begin position="452"/>
        <end position="464"/>
    </location>
</feature>
<feature type="region of interest" description="Disordered" evidence="1">
    <location>
        <begin position="407"/>
        <end position="466"/>
    </location>
</feature>
<dbReference type="Proteomes" id="UP000007798">
    <property type="component" value="Unassembled WGS sequence"/>
</dbReference>
<feature type="compositionally biased region" description="Basic and acidic residues" evidence="1">
    <location>
        <begin position="779"/>
        <end position="795"/>
    </location>
</feature>
<feature type="compositionally biased region" description="Low complexity" evidence="1">
    <location>
        <begin position="354"/>
        <end position="369"/>
    </location>
</feature>
<feature type="region of interest" description="Disordered" evidence="1">
    <location>
        <begin position="51"/>
        <end position="389"/>
    </location>
</feature>
<sequence>MRAGRKTEAETGKTRSCIVYLKNLGTGTQAGPAENSGGETKILRSCKKLTNVKRGEGGAASAPASSTRGAKTLQSVPTKLSNVSQVNLELATPVERRQSTRREVAIRERGGQPVRGGGATTPAGTTASILAQRSRSAGKGASPTRAKPLPTTPAAAKTPKRDREKEKEKPVSIRRRNTIVTPPQPAAKLSQRRITQNDGGAAAAAGGGGQSAAKSKMFKQASKIMASSSSQSSLSSPPTIAASRSRRSIKPNPKYASDDVVTPKYMVSLAHESGHSRSGGDRNDVEDDDDDDEEEEEEEDNDDEVTDAAFNPHLHKSDEDDDDEDDLSDPEFEREIRPAPIKRGRGRPPKAGNTSATGATKTTTTISASVNSPSTVRTAGGSTQRNNLHQLRRSIATNMNKTKVAAGASLTTATTPGNKRKLEDSGESAVVRKRVALNGAANTKAGTPAAASQPTPKTNNKATSGGTGAVRIVQAPQSVGAKQRLSQGGQSFKINQAARAGSGAAAATPRSSSSQQMRVPPAPPAGPAESDDVPTFTIVNIDDIINQDDVLISRSSQSAATSTASTTAATTMNSNKAAKQISPLSRGAKMQTRRGGAASITTPQTPATPNSNPTTKRMITLGQVGGAKSRPRILNAEMGKKAPAMKPLMSMGKELCNIDTEEEEEERDHEDDDDTDNVVQEKQPAKAAAAVKKISIRGATGVGGAANRLTSSQKPQQKWLSSTQQSTPTRNVLSTTANNRAAGAGAGGISSGQGDRKLAKFLGEGNDELLFKKPQQQQRLKENAADNTPSKKEETTTNMTKYLPAETTTFCEEDGRMIKKITCYETWHVIGSPVSGSGGDNSASGGGGANSDILSRKPRVQRTSLEFPLVKLANVAGRIKVPSNKWSSKVTLYKVSPTLMARQTMTIFTGDLKSFNIPEEERHKYQPSCVLFRRSVLDRTKCRVPYDRAIIFKNKCFYANIDGKHINLMGAPEAVSSVKDVEILLDIVDRLSLSSSLVETVNGK</sequence>
<dbReference type="STRING" id="7260.B4NEA2"/>
<feature type="compositionally biased region" description="Low complexity" evidence="1">
    <location>
        <begin position="143"/>
        <end position="157"/>
    </location>
</feature>
<feature type="compositionally biased region" description="Low complexity" evidence="1">
    <location>
        <begin position="497"/>
        <end position="514"/>
    </location>
</feature>
<feature type="compositionally biased region" description="Basic and acidic residues" evidence="1">
    <location>
        <begin position="159"/>
        <end position="171"/>
    </location>
</feature>
<evidence type="ECO:0000313" key="2">
    <source>
        <dbReference type="EMBL" id="EDW82071.2"/>
    </source>
</evidence>